<proteinExistence type="predicted"/>
<feature type="compositionally biased region" description="Acidic residues" evidence="1">
    <location>
        <begin position="784"/>
        <end position="793"/>
    </location>
</feature>
<dbReference type="PANTHER" id="PTHR13199:SF11">
    <property type="entry name" value="PROTEIN ATOSSA"/>
    <property type="match status" value="1"/>
</dbReference>
<protein>
    <recommendedName>
        <fullName evidence="2">Atos-like conserved domain-containing protein</fullName>
    </recommendedName>
</protein>
<feature type="compositionally biased region" description="Low complexity" evidence="1">
    <location>
        <begin position="56"/>
        <end position="75"/>
    </location>
</feature>
<dbReference type="InterPro" id="IPR051506">
    <property type="entry name" value="ATOS_Transcription_Regulators"/>
</dbReference>
<evidence type="ECO:0000313" key="4">
    <source>
        <dbReference type="Proteomes" id="UP000070544"/>
    </source>
</evidence>
<name>A0A139A540_GONPJ</name>
<feature type="region of interest" description="Disordered" evidence="1">
    <location>
        <begin position="384"/>
        <end position="407"/>
    </location>
</feature>
<dbReference type="AlphaFoldDB" id="A0A139A540"/>
<accession>A0A139A540</accession>
<dbReference type="Pfam" id="PF13889">
    <property type="entry name" value="Chromosome_seg"/>
    <property type="match status" value="1"/>
</dbReference>
<dbReference type="SMART" id="SM01177">
    <property type="entry name" value="DUF4210"/>
    <property type="match status" value="1"/>
</dbReference>
<feature type="compositionally biased region" description="Pro residues" evidence="1">
    <location>
        <begin position="322"/>
        <end position="338"/>
    </location>
</feature>
<feature type="region of interest" description="Disordered" evidence="1">
    <location>
        <begin position="87"/>
        <end position="113"/>
    </location>
</feature>
<keyword evidence="4" id="KW-1185">Reference proteome</keyword>
<feature type="region of interest" description="Disordered" evidence="1">
    <location>
        <begin position="504"/>
        <end position="538"/>
    </location>
</feature>
<gene>
    <name evidence="3" type="ORF">M427DRAFT_157912</name>
</gene>
<feature type="compositionally biased region" description="Low complexity" evidence="1">
    <location>
        <begin position="339"/>
        <end position="361"/>
    </location>
</feature>
<evidence type="ECO:0000256" key="1">
    <source>
        <dbReference type="SAM" id="MobiDB-lite"/>
    </source>
</evidence>
<dbReference type="InterPro" id="IPR025261">
    <property type="entry name" value="Atos-like_cons_dom"/>
</dbReference>
<feature type="domain" description="Atos-like conserved" evidence="2">
    <location>
        <begin position="417"/>
        <end position="494"/>
    </location>
</feature>
<dbReference type="PANTHER" id="PTHR13199">
    <property type="entry name" value="GH03947P"/>
    <property type="match status" value="1"/>
</dbReference>
<feature type="region of interest" description="Disordered" evidence="1">
    <location>
        <begin position="896"/>
        <end position="916"/>
    </location>
</feature>
<evidence type="ECO:0000259" key="2">
    <source>
        <dbReference type="SMART" id="SM01177"/>
    </source>
</evidence>
<organism evidence="3 4">
    <name type="scientific">Gonapodya prolifera (strain JEL478)</name>
    <name type="common">Monoblepharis prolifera</name>
    <dbReference type="NCBI Taxonomy" id="1344416"/>
    <lineage>
        <taxon>Eukaryota</taxon>
        <taxon>Fungi</taxon>
        <taxon>Fungi incertae sedis</taxon>
        <taxon>Chytridiomycota</taxon>
        <taxon>Chytridiomycota incertae sedis</taxon>
        <taxon>Monoblepharidomycetes</taxon>
        <taxon>Monoblepharidales</taxon>
        <taxon>Gonapodyaceae</taxon>
        <taxon>Gonapodya</taxon>
    </lineage>
</organism>
<evidence type="ECO:0000313" key="3">
    <source>
        <dbReference type="EMBL" id="KXS11854.1"/>
    </source>
</evidence>
<feature type="compositionally biased region" description="Acidic residues" evidence="1">
    <location>
        <begin position="522"/>
        <end position="531"/>
    </location>
</feature>
<dbReference type="InterPro" id="IPR033473">
    <property type="entry name" value="Atos-like_C"/>
</dbReference>
<feature type="region of interest" description="Disordered" evidence="1">
    <location>
        <begin position="307"/>
        <end position="371"/>
    </location>
</feature>
<feature type="region of interest" description="Disordered" evidence="1">
    <location>
        <begin position="597"/>
        <end position="637"/>
    </location>
</feature>
<reference evidence="3 4" key="1">
    <citation type="journal article" date="2015" name="Genome Biol. Evol.">
        <title>Phylogenomic analyses indicate that early fungi evolved digesting cell walls of algal ancestors of land plants.</title>
        <authorList>
            <person name="Chang Y."/>
            <person name="Wang S."/>
            <person name="Sekimoto S."/>
            <person name="Aerts A.L."/>
            <person name="Choi C."/>
            <person name="Clum A."/>
            <person name="LaButti K.M."/>
            <person name="Lindquist E.A."/>
            <person name="Yee Ngan C."/>
            <person name="Ohm R.A."/>
            <person name="Salamov A.A."/>
            <person name="Grigoriev I.V."/>
            <person name="Spatafora J.W."/>
            <person name="Berbee M.L."/>
        </authorList>
    </citation>
    <scope>NUCLEOTIDE SEQUENCE [LARGE SCALE GENOMIC DNA]</scope>
    <source>
        <strain evidence="3 4">JEL478</strain>
    </source>
</reference>
<dbReference type="OrthoDB" id="8625101at2759"/>
<dbReference type="EMBL" id="KQ965796">
    <property type="protein sequence ID" value="KXS11854.1"/>
    <property type="molecule type" value="Genomic_DNA"/>
</dbReference>
<feature type="region of interest" description="Disordered" evidence="1">
    <location>
        <begin position="772"/>
        <end position="793"/>
    </location>
</feature>
<sequence length="916" mass="94418">MRGLPDSVDEGGEYLDRAMGGRGKRGGVSGRSGVGDAELQESTVDGPAQRERDAAESAATTSSDASRLLSTRQTTADAVARTAHAIIAARVGPPSSSSSSSSTSGTRTTSLSDHSTLLNTLRTTHYLSSNPAAPLSLDVFRLDSPGWLVERWLISVDASPVGLPGGRDGWSIEELCEAVDAVPRLRGEDDRTYCLSSHSGHIISPSTSSSQSSPFLPSLALTSPHTPPSFPHTASLAVHNFPPALIATSSSSHEREVPVQGQGQRAVVRLALVYDSSVLQVPGDLSQSRAHVDQELQSSSFVISHTDSIPPLNLPRVSTSQPPRPSPPRSSTTPPLPPTTTSTKPPAPTRRPSLSSALPPSLSKPPRPLLPTISSLRPALAILPIPTSSPPRSPIGPSATPASTSLGASGGGMWGPFVGSYEESLLSRRLPTPPSAPLPFLAILGSTSSHPSTPPRLRCTRQLPLPFDAVFWDLPGGEDEAGGGRGGKGWTPYVGTVDVEAGVGTKPSKSASKRVRGKGDVAVEDGEDQDADVGAREGLRSGQVQVQGYRLPERGQLQIIIKNPSRTAVKVFLLPYDFTSLPPSSRTFVRQKSYAVPGTSVSTRPATVVRPSAPSPSPPSSGTPEATTPCGTKKPRGPLRYALHLQIARDGKGRVFLWRTMRVVFSHGGEGGGEKLDVVVEEGASMPLNNPGTPPSPAPLAHLGRSFPSPSPFPTSAYASFAGRSVGGHTVSPESLAERLIGSSAASLGQTGAGLPLARRRSGLARGLARVPEVGDVGRSSGGEDADGEDEHEDGYVLRGRALEGGVKGASGKNGVPVLRVGSGSALSAALGGVGKARVRSAGGTGVDLMNSATGVAGLGGGLSVDGVEQAGDSDRNGVKAGAVDGVDEVVLGRGGSRKLRGRGDASSVEMWAGAR</sequence>
<dbReference type="Pfam" id="PF13915">
    <property type="entry name" value="DUF4210"/>
    <property type="match status" value="1"/>
</dbReference>
<feature type="compositionally biased region" description="Low complexity" evidence="1">
    <location>
        <begin position="87"/>
        <end position="112"/>
    </location>
</feature>
<feature type="region of interest" description="Disordered" evidence="1">
    <location>
        <begin position="1"/>
        <end position="75"/>
    </location>
</feature>
<dbReference type="Proteomes" id="UP000070544">
    <property type="component" value="Unassembled WGS sequence"/>
</dbReference>